<proteinExistence type="predicted"/>
<keyword evidence="3" id="KW-1185">Reference proteome</keyword>
<evidence type="ECO:0000313" key="3">
    <source>
        <dbReference type="Proteomes" id="UP000272942"/>
    </source>
</evidence>
<feature type="region of interest" description="Disordered" evidence="1">
    <location>
        <begin position="1"/>
        <end position="26"/>
    </location>
</feature>
<organism evidence="2 3">
    <name type="scientific">Echinostoma caproni</name>
    <dbReference type="NCBI Taxonomy" id="27848"/>
    <lineage>
        <taxon>Eukaryota</taxon>
        <taxon>Metazoa</taxon>
        <taxon>Spiralia</taxon>
        <taxon>Lophotrochozoa</taxon>
        <taxon>Platyhelminthes</taxon>
        <taxon>Trematoda</taxon>
        <taxon>Digenea</taxon>
        <taxon>Plagiorchiida</taxon>
        <taxon>Echinostomata</taxon>
        <taxon>Echinostomatoidea</taxon>
        <taxon>Echinostomatidae</taxon>
        <taxon>Echinostoma</taxon>
    </lineage>
</organism>
<reference evidence="2 3" key="1">
    <citation type="submission" date="2018-11" db="EMBL/GenBank/DDBJ databases">
        <authorList>
            <consortium name="Pathogen Informatics"/>
        </authorList>
    </citation>
    <scope>NUCLEOTIDE SEQUENCE [LARGE SCALE GENOMIC DNA]</scope>
    <source>
        <strain evidence="2 3">Egypt</strain>
    </source>
</reference>
<feature type="compositionally biased region" description="Polar residues" evidence="1">
    <location>
        <begin position="1"/>
        <end position="11"/>
    </location>
</feature>
<dbReference type="EMBL" id="UZAN01017532">
    <property type="protein sequence ID" value="VDP48156.1"/>
    <property type="molecule type" value="Genomic_DNA"/>
</dbReference>
<gene>
    <name evidence="2" type="ORF">ECPE_LOCUS1868</name>
</gene>
<sequence length="84" mass="9615">MISAIRTSSVSPARPPSAMIQRGWPETDVDAVDEKIVRKSDSLDVKKTNSMESIHSRQELQRSRDDLHRSMERPRSQEHGSRTK</sequence>
<evidence type="ECO:0000313" key="2">
    <source>
        <dbReference type="EMBL" id="VDP48156.1"/>
    </source>
</evidence>
<feature type="region of interest" description="Disordered" evidence="1">
    <location>
        <begin position="41"/>
        <end position="84"/>
    </location>
</feature>
<dbReference type="AlphaFoldDB" id="A0A3P8HY01"/>
<evidence type="ECO:0000256" key="1">
    <source>
        <dbReference type="SAM" id="MobiDB-lite"/>
    </source>
</evidence>
<accession>A0A3P8HY01</accession>
<dbReference type="Proteomes" id="UP000272942">
    <property type="component" value="Unassembled WGS sequence"/>
</dbReference>
<protein>
    <submittedName>
        <fullName evidence="2">Uncharacterized protein</fullName>
    </submittedName>
</protein>
<name>A0A3P8HY01_9TREM</name>